<evidence type="ECO:0000313" key="3">
    <source>
        <dbReference type="Proteomes" id="UP000239663"/>
    </source>
</evidence>
<dbReference type="AlphaFoldDB" id="A0A2S7N0V1"/>
<dbReference type="EMBL" id="PKOZ01000003">
    <property type="protein sequence ID" value="PQD95630.1"/>
    <property type="molecule type" value="Genomic_DNA"/>
</dbReference>
<reference evidence="2 3" key="1">
    <citation type="submission" date="2017-12" db="EMBL/GenBank/DDBJ databases">
        <title>Taxonomic description and draft genome of Pradoshia cofamensis Gen. nov., sp. nov., a thermotolerant bacillale isolated from anterior gut of earthworm Eisenia fetida.</title>
        <authorList>
            <person name="Saha T."/>
            <person name="Chakraborty R."/>
        </authorList>
    </citation>
    <scope>NUCLEOTIDE SEQUENCE [LARGE SCALE GENOMIC DNA]</scope>
    <source>
        <strain evidence="2 3">EAG3</strain>
    </source>
</reference>
<organism evidence="2 3">
    <name type="scientific">Pradoshia eiseniae</name>
    <dbReference type="NCBI Taxonomy" id="2064768"/>
    <lineage>
        <taxon>Bacteria</taxon>
        <taxon>Bacillati</taxon>
        <taxon>Bacillota</taxon>
        <taxon>Bacilli</taxon>
        <taxon>Bacillales</taxon>
        <taxon>Bacillaceae</taxon>
        <taxon>Pradoshia</taxon>
    </lineage>
</organism>
<comment type="caution">
    <text evidence="2">The sequence shown here is derived from an EMBL/GenBank/DDBJ whole genome shotgun (WGS) entry which is preliminary data.</text>
</comment>
<gene>
    <name evidence="2" type="ORF">CYL18_06970</name>
</gene>
<dbReference type="Proteomes" id="UP000239663">
    <property type="component" value="Unassembled WGS sequence"/>
</dbReference>
<dbReference type="InterPro" id="IPR001509">
    <property type="entry name" value="Epimerase_deHydtase"/>
</dbReference>
<dbReference type="RefSeq" id="WP_104848777.1">
    <property type="nucleotide sequence ID" value="NZ_PKOZ01000003.1"/>
</dbReference>
<proteinExistence type="predicted"/>
<evidence type="ECO:0000313" key="2">
    <source>
        <dbReference type="EMBL" id="PQD95630.1"/>
    </source>
</evidence>
<dbReference type="Pfam" id="PF01370">
    <property type="entry name" value="Epimerase"/>
    <property type="match status" value="1"/>
</dbReference>
<keyword evidence="3" id="KW-1185">Reference proteome</keyword>
<dbReference type="SUPFAM" id="SSF51735">
    <property type="entry name" value="NAD(P)-binding Rossmann-fold domains"/>
    <property type="match status" value="1"/>
</dbReference>
<dbReference type="InterPro" id="IPR051783">
    <property type="entry name" value="NAD(P)-dependent_oxidoreduct"/>
</dbReference>
<dbReference type="GO" id="GO:0004029">
    <property type="term" value="F:aldehyde dehydrogenase (NAD+) activity"/>
    <property type="evidence" value="ECO:0007669"/>
    <property type="project" value="TreeGrafter"/>
</dbReference>
<protein>
    <submittedName>
        <fullName evidence="2">Epimerase</fullName>
    </submittedName>
</protein>
<dbReference type="GO" id="GO:0005737">
    <property type="term" value="C:cytoplasm"/>
    <property type="evidence" value="ECO:0007669"/>
    <property type="project" value="TreeGrafter"/>
</dbReference>
<dbReference type="OrthoDB" id="9811743at2"/>
<name>A0A2S7N0V1_9BACI</name>
<dbReference type="PANTHER" id="PTHR48079">
    <property type="entry name" value="PROTEIN YEEZ"/>
    <property type="match status" value="1"/>
</dbReference>
<dbReference type="InterPro" id="IPR036291">
    <property type="entry name" value="NAD(P)-bd_dom_sf"/>
</dbReference>
<dbReference type="PANTHER" id="PTHR48079:SF6">
    <property type="entry name" value="NAD(P)-BINDING DOMAIN-CONTAINING PROTEIN-RELATED"/>
    <property type="match status" value="1"/>
</dbReference>
<sequence length="293" mass="32696">MEDIEAKVLITGVTGTLGGRVASKFLKHGASIKGLVRNESNVDLISGLEVQTVQGDLLNRNSLYKALKDVDIVIHCAAYLGEEEEEAVNSNVLGVENIASISLELGIKKFIHLSTLAVYGEPNEGFYDESSPIIENHEEIYIKTKVQSERILEKYKQKGLNVIILRPGAICSEENSYWGDRQIIRMIDAEKVTWVHPNDIVPWIHADNLAEMIHLVCSNGKPGDIYNAIDGNFPEKNFRIKLISALGKEYQIPNRQAECAIYSNEKIRSLGYRPIRTFAETISNLSDLAISKL</sequence>
<feature type="domain" description="NAD-dependent epimerase/dehydratase" evidence="1">
    <location>
        <begin position="8"/>
        <end position="227"/>
    </location>
</feature>
<accession>A0A2S7N0V1</accession>
<dbReference type="Gene3D" id="3.40.50.720">
    <property type="entry name" value="NAD(P)-binding Rossmann-like Domain"/>
    <property type="match status" value="1"/>
</dbReference>
<evidence type="ECO:0000259" key="1">
    <source>
        <dbReference type="Pfam" id="PF01370"/>
    </source>
</evidence>